<dbReference type="Proteomes" id="UP001597051">
    <property type="component" value="Unassembled WGS sequence"/>
</dbReference>
<organism evidence="1 2">
    <name type="scientific">Flavobacterium myungsuense</name>
    <dbReference type="NCBI Taxonomy" id="651823"/>
    <lineage>
        <taxon>Bacteria</taxon>
        <taxon>Pseudomonadati</taxon>
        <taxon>Bacteroidota</taxon>
        <taxon>Flavobacteriia</taxon>
        <taxon>Flavobacteriales</taxon>
        <taxon>Flavobacteriaceae</taxon>
        <taxon>Flavobacterium</taxon>
    </lineage>
</organism>
<gene>
    <name evidence="1" type="ORF">ACFQ0S_01715</name>
</gene>
<accession>A0ABW3IYM1</accession>
<sequence>MNASLIAFPKYYLAKHKEVNDLKVGLGFVIIPLLKKIIKTYKSDG</sequence>
<keyword evidence="2" id="KW-1185">Reference proteome</keyword>
<dbReference type="RefSeq" id="WP_379752562.1">
    <property type="nucleotide sequence ID" value="NZ_JBHSYB010000002.1"/>
</dbReference>
<evidence type="ECO:0000313" key="1">
    <source>
        <dbReference type="EMBL" id="MFD0983184.1"/>
    </source>
</evidence>
<comment type="caution">
    <text evidence="1">The sequence shown here is derived from an EMBL/GenBank/DDBJ whole genome shotgun (WGS) entry which is preliminary data.</text>
</comment>
<proteinExistence type="predicted"/>
<evidence type="ECO:0000313" key="2">
    <source>
        <dbReference type="Proteomes" id="UP001597051"/>
    </source>
</evidence>
<protein>
    <submittedName>
        <fullName evidence="1">Uncharacterized protein</fullName>
    </submittedName>
</protein>
<name>A0ABW3IYM1_9FLAO</name>
<dbReference type="EMBL" id="JBHTIZ010000005">
    <property type="protein sequence ID" value="MFD0983184.1"/>
    <property type="molecule type" value="Genomic_DNA"/>
</dbReference>
<reference evidence="2" key="1">
    <citation type="journal article" date="2019" name="Int. J. Syst. Evol. Microbiol.">
        <title>The Global Catalogue of Microorganisms (GCM) 10K type strain sequencing project: providing services to taxonomists for standard genome sequencing and annotation.</title>
        <authorList>
            <consortium name="The Broad Institute Genomics Platform"/>
            <consortium name="The Broad Institute Genome Sequencing Center for Infectious Disease"/>
            <person name="Wu L."/>
            <person name="Ma J."/>
        </authorList>
    </citation>
    <scope>NUCLEOTIDE SEQUENCE [LARGE SCALE GENOMIC DNA]</scope>
    <source>
        <strain evidence="2">CECT 7649</strain>
    </source>
</reference>